<evidence type="ECO:0000256" key="3">
    <source>
        <dbReference type="ARBA" id="ARBA00022452"/>
    </source>
</evidence>
<evidence type="ECO:0000256" key="11">
    <source>
        <dbReference type="SAM" id="SignalP"/>
    </source>
</evidence>
<keyword evidence="2 8" id="KW-0813">Transport</keyword>
<organism evidence="14 15">
    <name type="scientific">Novosphingobium mangrovi</name>
    <name type="common">ex Hu et al. 2023</name>
    <dbReference type="NCBI Taxonomy" id="2930094"/>
    <lineage>
        <taxon>Bacteria</taxon>
        <taxon>Pseudomonadati</taxon>
        <taxon>Pseudomonadota</taxon>
        <taxon>Alphaproteobacteria</taxon>
        <taxon>Sphingomonadales</taxon>
        <taxon>Sphingomonadaceae</taxon>
        <taxon>Novosphingobium</taxon>
    </lineage>
</organism>
<dbReference type="Gene3D" id="2.170.130.10">
    <property type="entry name" value="TonB-dependent receptor, plug domain"/>
    <property type="match status" value="1"/>
</dbReference>
<protein>
    <submittedName>
        <fullName evidence="14">TonB-dependent receptor</fullName>
    </submittedName>
</protein>
<feature type="signal peptide" evidence="11">
    <location>
        <begin position="1"/>
        <end position="31"/>
    </location>
</feature>
<evidence type="ECO:0000256" key="7">
    <source>
        <dbReference type="ARBA" id="ARBA00023237"/>
    </source>
</evidence>
<dbReference type="InterPro" id="IPR039426">
    <property type="entry name" value="TonB-dep_rcpt-like"/>
</dbReference>
<comment type="caution">
    <text evidence="14">The sequence shown here is derived from an EMBL/GenBank/DDBJ whole genome shotgun (WGS) entry which is preliminary data.</text>
</comment>
<evidence type="ECO:0000256" key="10">
    <source>
        <dbReference type="SAM" id="MobiDB-lite"/>
    </source>
</evidence>
<dbReference type="Gene3D" id="2.40.170.20">
    <property type="entry name" value="TonB-dependent receptor, beta-barrel domain"/>
    <property type="match status" value="1"/>
</dbReference>
<dbReference type="SUPFAM" id="SSF56935">
    <property type="entry name" value="Porins"/>
    <property type="match status" value="1"/>
</dbReference>
<evidence type="ECO:0000313" key="15">
    <source>
        <dbReference type="Proteomes" id="UP001162802"/>
    </source>
</evidence>
<evidence type="ECO:0000259" key="13">
    <source>
        <dbReference type="Pfam" id="PF07715"/>
    </source>
</evidence>
<dbReference type="EMBL" id="JALHAT010000020">
    <property type="protein sequence ID" value="MCJ1961406.1"/>
    <property type="molecule type" value="Genomic_DNA"/>
</dbReference>
<dbReference type="Pfam" id="PF00593">
    <property type="entry name" value="TonB_dep_Rec_b-barrel"/>
    <property type="match status" value="1"/>
</dbReference>
<gene>
    <name evidence="14" type="ORF">MTR65_12000</name>
</gene>
<dbReference type="PANTHER" id="PTHR47234:SF2">
    <property type="entry name" value="TONB-DEPENDENT RECEPTOR"/>
    <property type="match status" value="1"/>
</dbReference>
<evidence type="ECO:0000256" key="9">
    <source>
        <dbReference type="RuleBase" id="RU003357"/>
    </source>
</evidence>
<sequence length="934" mass="99938">MDTRKFPRLGITLRRAMLGAAALSISSTAFAQSGTPDETLPQSVGNEPAGEAIIVTGSRIAASGFSAPTPITALDQEQLIEAAPSTMADALRTLPALTNTSGPQSNSGTTNGGQSFLNLRSLGRERTLTLLDGRRMVPSALTGSVDANLIPSALIQRVDIVTGGASAAYGSDAVAGVVNFVVDKRFEGVKLDAHYGLTEHGDNKEFKATGAYGTSFADGRGHFEVAGEYYDTKGVEPIDRKWSRQGNTFINGPAGGPTRIISSDVLSVGTVGGMILNGNGGTADANAALGGIQFLPDGSMAPYDFGSYRAGSQQIGGDGVNTELYQALARPMSRLNFYGRTQYELAPEVTLFAEGLFGRSRTTYANGANRHQIGNPLTIQADNAFLPDEIRDQMLDTGVTSLTFLRHSRDRGLVTTRNNATTYRIVAGAEGDVSGWHWEAYYQRGQSKQDNDIFNMENVPRFLQAVDAVESNGQIVCRSSLANPANGCVPFNPFGANAPSEAALDYVLGTSHSVSKLTMDNFALNASGTLFEGWAGPISAAVGAEYRKERANVTSDIDSQNFAWIFGNPQPWSGGYSVKEAFLELQAPLLRDVAFAQELDINGAVRVTDYSTSGSIASWKAGFSWVPFEGLRIRGTRSRDIRAANVNELFSAGRQFTASVTDPFNNNVLVRGIPNIAGGNPDLRPEIANTLTLGAVIQPIQVPGLSMSVDFYNIKIRNAIVTITPQQVVDQCFGGNDFACNLTERDAGGNLTTIFGTPINLSSQQARGLDFEVSYRTSVGDLIGPDTQLSVRTLASYLDKLENVVPGSPPIDRAGEVGLNGTPHWGGNMQMRLSSETLGFFMQGRLIGGGAYDNTRTSADLSLTKIDPIFYLDTQISYKLPVLDRGVELFLDVRNLLDKDPPIAPAAANIAMATNSSVYDLVGRNFRFGVRVRY</sequence>
<keyword evidence="15" id="KW-1185">Reference proteome</keyword>
<evidence type="ECO:0000256" key="2">
    <source>
        <dbReference type="ARBA" id="ARBA00022448"/>
    </source>
</evidence>
<evidence type="ECO:0000256" key="8">
    <source>
        <dbReference type="PROSITE-ProRule" id="PRU01360"/>
    </source>
</evidence>
<dbReference type="PANTHER" id="PTHR47234">
    <property type="match status" value="1"/>
</dbReference>
<dbReference type="InterPro" id="IPR012910">
    <property type="entry name" value="Plug_dom"/>
</dbReference>
<accession>A0ABT0ADZ4</accession>
<reference evidence="14" key="1">
    <citation type="submission" date="2022-03" db="EMBL/GenBank/DDBJ databases">
        <title>Identification of a novel bacterium isolated from mangrove sediments.</title>
        <authorList>
            <person name="Pan X."/>
        </authorList>
    </citation>
    <scope>NUCLEOTIDE SEQUENCE</scope>
    <source>
        <strain evidence="14">B2637</strain>
    </source>
</reference>
<comment type="similarity">
    <text evidence="8 9">Belongs to the TonB-dependent receptor family.</text>
</comment>
<evidence type="ECO:0000313" key="14">
    <source>
        <dbReference type="EMBL" id="MCJ1961406.1"/>
    </source>
</evidence>
<keyword evidence="4 8" id="KW-0812">Transmembrane</keyword>
<dbReference type="Pfam" id="PF07715">
    <property type="entry name" value="Plug"/>
    <property type="match status" value="1"/>
</dbReference>
<keyword evidence="7 8" id="KW-0998">Cell outer membrane</keyword>
<name>A0ABT0ADZ4_9SPHN</name>
<dbReference type="InterPro" id="IPR000531">
    <property type="entry name" value="Beta-barrel_TonB"/>
</dbReference>
<evidence type="ECO:0000256" key="1">
    <source>
        <dbReference type="ARBA" id="ARBA00004571"/>
    </source>
</evidence>
<evidence type="ECO:0000256" key="4">
    <source>
        <dbReference type="ARBA" id="ARBA00022692"/>
    </source>
</evidence>
<proteinExistence type="inferred from homology"/>
<dbReference type="InterPro" id="IPR037066">
    <property type="entry name" value="Plug_dom_sf"/>
</dbReference>
<feature type="domain" description="TonB-dependent receptor-like beta-barrel" evidence="12">
    <location>
        <begin position="385"/>
        <end position="896"/>
    </location>
</feature>
<comment type="subcellular location">
    <subcellularLocation>
        <location evidence="1 8">Cell outer membrane</location>
        <topology evidence="1 8">Multi-pass membrane protein</topology>
    </subcellularLocation>
</comment>
<evidence type="ECO:0000259" key="12">
    <source>
        <dbReference type="Pfam" id="PF00593"/>
    </source>
</evidence>
<dbReference type="PROSITE" id="PS52016">
    <property type="entry name" value="TONB_DEPENDENT_REC_3"/>
    <property type="match status" value="1"/>
</dbReference>
<keyword evidence="3 8" id="KW-1134">Transmembrane beta strand</keyword>
<feature type="domain" description="TonB-dependent receptor plug" evidence="13">
    <location>
        <begin position="66"/>
        <end position="177"/>
    </location>
</feature>
<dbReference type="RefSeq" id="WP_243800452.1">
    <property type="nucleotide sequence ID" value="NZ_JALHAT010000020.1"/>
</dbReference>
<keyword evidence="5 9" id="KW-0798">TonB box</keyword>
<evidence type="ECO:0000256" key="5">
    <source>
        <dbReference type="ARBA" id="ARBA00023077"/>
    </source>
</evidence>
<evidence type="ECO:0000256" key="6">
    <source>
        <dbReference type="ARBA" id="ARBA00023136"/>
    </source>
</evidence>
<feature type="region of interest" description="Disordered" evidence="10">
    <location>
        <begin position="96"/>
        <end position="116"/>
    </location>
</feature>
<dbReference type="Proteomes" id="UP001162802">
    <property type="component" value="Unassembled WGS sequence"/>
</dbReference>
<keyword evidence="14" id="KW-0675">Receptor</keyword>
<keyword evidence="6 8" id="KW-0472">Membrane</keyword>
<dbReference type="InterPro" id="IPR036942">
    <property type="entry name" value="Beta-barrel_TonB_sf"/>
</dbReference>
<feature type="chain" id="PRO_5045838202" evidence="11">
    <location>
        <begin position="32"/>
        <end position="934"/>
    </location>
</feature>
<keyword evidence="11" id="KW-0732">Signal</keyword>